<feature type="domain" description="Helitron helicase-like" evidence="1">
    <location>
        <begin position="1"/>
        <end position="166"/>
    </location>
</feature>
<dbReference type="InterPro" id="IPR025476">
    <property type="entry name" value="Helitron_helicase-like"/>
</dbReference>
<dbReference type="EMBL" id="JAUEPU010000014">
    <property type="protein sequence ID" value="KAK0496912.1"/>
    <property type="molecule type" value="Genomic_DNA"/>
</dbReference>
<name>A0AA39Q610_9AGAR</name>
<comment type="caution">
    <text evidence="2">The sequence shown here is derived from an EMBL/GenBank/DDBJ whole genome shotgun (WGS) entry which is preliminary data.</text>
</comment>
<sequence>MFTVFNMIQQWKLLLHTSLKVKRRNFAEVVDRFRSVSIEAVTTVAQQVADGNVLTANTPEEKCILALMKEVNAVSSAIPGSSMAHVAKRNEVKVLCVDQGLASFFITINPADIYNPIVKFLGDSEINVDNMLPEQIPCYWDQSILVAQNPTTAATFFNHHMKAFIK</sequence>
<reference evidence="2" key="1">
    <citation type="submission" date="2023-06" db="EMBL/GenBank/DDBJ databases">
        <authorList>
            <consortium name="Lawrence Berkeley National Laboratory"/>
            <person name="Ahrendt S."/>
            <person name="Sahu N."/>
            <person name="Indic B."/>
            <person name="Wong-Bajracharya J."/>
            <person name="Merenyi Z."/>
            <person name="Ke H.-M."/>
            <person name="Monk M."/>
            <person name="Kocsube S."/>
            <person name="Drula E."/>
            <person name="Lipzen A."/>
            <person name="Balint B."/>
            <person name="Henrissat B."/>
            <person name="Andreopoulos B."/>
            <person name="Martin F.M."/>
            <person name="Harder C.B."/>
            <person name="Rigling D."/>
            <person name="Ford K.L."/>
            <person name="Foster G.D."/>
            <person name="Pangilinan J."/>
            <person name="Papanicolaou A."/>
            <person name="Barry K."/>
            <person name="LaButti K."/>
            <person name="Viragh M."/>
            <person name="Koriabine M."/>
            <person name="Yan M."/>
            <person name="Riley R."/>
            <person name="Champramary S."/>
            <person name="Plett K.L."/>
            <person name="Tsai I.J."/>
            <person name="Slot J."/>
            <person name="Sipos G."/>
            <person name="Plett J."/>
            <person name="Nagy L.G."/>
            <person name="Grigoriev I.V."/>
        </authorList>
    </citation>
    <scope>NUCLEOTIDE SEQUENCE</scope>
    <source>
        <strain evidence="2">HWK02</strain>
    </source>
</reference>
<evidence type="ECO:0000259" key="1">
    <source>
        <dbReference type="Pfam" id="PF14214"/>
    </source>
</evidence>
<proteinExistence type="predicted"/>
<evidence type="ECO:0000313" key="3">
    <source>
        <dbReference type="Proteomes" id="UP001175228"/>
    </source>
</evidence>
<feature type="non-terminal residue" evidence="2">
    <location>
        <position position="166"/>
    </location>
</feature>
<dbReference type="Proteomes" id="UP001175228">
    <property type="component" value="Unassembled WGS sequence"/>
</dbReference>
<organism evidence="2 3">
    <name type="scientific">Armillaria luteobubalina</name>
    <dbReference type="NCBI Taxonomy" id="153913"/>
    <lineage>
        <taxon>Eukaryota</taxon>
        <taxon>Fungi</taxon>
        <taxon>Dikarya</taxon>
        <taxon>Basidiomycota</taxon>
        <taxon>Agaricomycotina</taxon>
        <taxon>Agaricomycetes</taxon>
        <taxon>Agaricomycetidae</taxon>
        <taxon>Agaricales</taxon>
        <taxon>Marasmiineae</taxon>
        <taxon>Physalacriaceae</taxon>
        <taxon>Armillaria</taxon>
    </lineage>
</organism>
<keyword evidence="3" id="KW-1185">Reference proteome</keyword>
<dbReference type="AlphaFoldDB" id="A0AA39Q610"/>
<accession>A0AA39Q610</accession>
<evidence type="ECO:0000313" key="2">
    <source>
        <dbReference type="EMBL" id="KAK0496912.1"/>
    </source>
</evidence>
<protein>
    <recommendedName>
        <fullName evidence="1">Helitron helicase-like domain-containing protein</fullName>
    </recommendedName>
</protein>
<dbReference type="Pfam" id="PF14214">
    <property type="entry name" value="Helitron_like_N"/>
    <property type="match status" value="1"/>
</dbReference>
<gene>
    <name evidence="2" type="ORF">EDD18DRAFT_1055578</name>
</gene>